<feature type="region of interest" description="Disordered" evidence="2">
    <location>
        <begin position="226"/>
        <end position="272"/>
    </location>
</feature>
<evidence type="ECO:0000313" key="5">
    <source>
        <dbReference type="RefSeq" id="XP_010418735.1"/>
    </source>
</evidence>
<dbReference type="GeneID" id="104704325"/>
<name>A0ABM0T072_CAMSA</name>
<evidence type="ECO:0000313" key="4">
    <source>
        <dbReference type="Proteomes" id="UP000694864"/>
    </source>
</evidence>
<evidence type="ECO:0000256" key="1">
    <source>
        <dbReference type="PROSITE-ProRule" id="PRU00047"/>
    </source>
</evidence>
<dbReference type="SUPFAM" id="SSF57756">
    <property type="entry name" value="Retrovirus zinc finger-like domains"/>
    <property type="match status" value="1"/>
</dbReference>
<evidence type="ECO:0000259" key="3">
    <source>
        <dbReference type="PROSITE" id="PS50158"/>
    </source>
</evidence>
<protein>
    <submittedName>
        <fullName evidence="5">Uncharacterized protein LOC104704325</fullName>
    </submittedName>
</protein>
<dbReference type="RefSeq" id="XP_010418735.1">
    <property type="nucleotide sequence ID" value="XM_010420433.1"/>
</dbReference>
<dbReference type="PANTHER" id="PTHR47481:SF22">
    <property type="entry name" value="RETROTRANSPOSON GAG DOMAIN-CONTAINING PROTEIN"/>
    <property type="match status" value="1"/>
</dbReference>
<accession>A0ABM0T072</accession>
<keyword evidence="4" id="KW-1185">Reference proteome</keyword>
<keyword evidence="1" id="KW-0863">Zinc-finger</keyword>
<dbReference type="PANTHER" id="PTHR47481">
    <property type="match status" value="1"/>
</dbReference>
<dbReference type="InterPro" id="IPR001878">
    <property type="entry name" value="Znf_CCHC"/>
</dbReference>
<dbReference type="PROSITE" id="PS50158">
    <property type="entry name" value="ZF_CCHC"/>
    <property type="match status" value="1"/>
</dbReference>
<proteinExistence type="predicted"/>
<organism evidence="4 5">
    <name type="scientific">Camelina sativa</name>
    <name type="common">False flax</name>
    <name type="synonym">Myagrum sativum</name>
    <dbReference type="NCBI Taxonomy" id="90675"/>
    <lineage>
        <taxon>Eukaryota</taxon>
        <taxon>Viridiplantae</taxon>
        <taxon>Streptophyta</taxon>
        <taxon>Embryophyta</taxon>
        <taxon>Tracheophyta</taxon>
        <taxon>Spermatophyta</taxon>
        <taxon>Magnoliopsida</taxon>
        <taxon>eudicotyledons</taxon>
        <taxon>Gunneridae</taxon>
        <taxon>Pentapetalae</taxon>
        <taxon>rosids</taxon>
        <taxon>malvids</taxon>
        <taxon>Brassicales</taxon>
        <taxon>Brassicaceae</taxon>
        <taxon>Camelineae</taxon>
        <taxon>Camelina</taxon>
    </lineage>
</organism>
<evidence type="ECO:0000256" key="2">
    <source>
        <dbReference type="SAM" id="MobiDB-lite"/>
    </source>
</evidence>
<dbReference type="Proteomes" id="UP000694864">
    <property type="component" value="Chromosome 7"/>
</dbReference>
<dbReference type="Pfam" id="PF14223">
    <property type="entry name" value="Retrotran_gag_2"/>
    <property type="match status" value="1"/>
</dbReference>
<gene>
    <name evidence="5" type="primary">LOC104704325</name>
</gene>
<reference evidence="5" key="2">
    <citation type="submission" date="2025-08" db="UniProtKB">
        <authorList>
            <consortium name="RefSeq"/>
        </authorList>
    </citation>
    <scope>IDENTIFICATION</scope>
    <source>
        <tissue evidence="5">Leaf</tissue>
    </source>
</reference>
<dbReference type="InterPro" id="IPR036875">
    <property type="entry name" value="Znf_CCHC_sf"/>
</dbReference>
<reference evidence="4" key="1">
    <citation type="journal article" date="2014" name="Nat. Commun.">
        <title>The emerging biofuel crop Camelina sativa retains a highly undifferentiated hexaploid genome structure.</title>
        <authorList>
            <person name="Kagale S."/>
            <person name="Koh C."/>
            <person name="Nixon J."/>
            <person name="Bollina V."/>
            <person name="Clarke W.E."/>
            <person name="Tuteja R."/>
            <person name="Spillane C."/>
            <person name="Robinson S.J."/>
            <person name="Links M.G."/>
            <person name="Clarke C."/>
            <person name="Higgins E.E."/>
            <person name="Huebert T."/>
            <person name="Sharpe A.G."/>
            <person name="Parkin I.A."/>
        </authorList>
    </citation>
    <scope>NUCLEOTIDE SEQUENCE [LARGE SCALE GENOMIC DNA]</scope>
    <source>
        <strain evidence="4">cv. DH55</strain>
    </source>
</reference>
<keyword evidence="1" id="KW-0479">Metal-binding</keyword>
<feature type="domain" description="CCHC-type" evidence="3">
    <location>
        <begin position="276"/>
        <end position="292"/>
    </location>
</feature>
<feature type="compositionally biased region" description="Polar residues" evidence="2">
    <location>
        <begin position="232"/>
        <end position="242"/>
    </location>
</feature>
<sequence>MAAESIAITDTHTLLSVNMTNVTRLTTTNFLMWSRQVHALLNDYSLAGYLDGSTTVPSLTITTEDGVVKPNPDYLLWQRQDQLIYSALLGAISVSIQPILSTTVTSAQIWSKLSLIYANPSRGHVQQIRQQIRQWKKGSKTIDDYVQGFMTRFDQLALLGKPIDIEDQVDYIIDGLPEDYKQVIDQIQARDVSPSLTEVHEKLLNYEVKLQALTSSSTDLPISANVVRHHAPSNNGNRSTYPRGQSRHSYYRGSSSHHNNSHPRQDASSSRGYQGKCQICGIFGHSARRCPKLGTIIPSMPRANFAGVPLSANPWLLDSGSTHHIVSDLANLSLHQPYNGGEEVVVGNGAGLPITHTGSTLLPSSTKNP</sequence>
<keyword evidence="1" id="KW-0862">Zinc</keyword>